<evidence type="ECO:0000256" key="2">
    <source>
        <dbReference type="ARBA" id="ARBA00022490"/>
    </source>
</evidence>
<protein>
    <submittedName>
        <fullName evidence="7">Centrosomal protein</fullName>
    </submittedName>
</protein>
<accession>A0A4Z2GFR4</accession>
<dbReference type="InterPro" id="IPR022008">
    <property type="entry name" value="EABR"/>
</dbReference>
<name>A0A4Z2GFR4_9TELE</name>
<dbReference type="OrthoDB" id="8441172at2759"/>
<dbReference type="PANTHER" id="PTHR31838">
    <property type="entry name" value="CENTROSOMAL PROTEIN OF 55 KDA"/>
    <property type="match status" value="1"/>
</dbReference>
<evidence type="ECO:0000256" key="4">
    <source>
        <dbReference type="SAM" id="Coils"/>
    </source>
</evidence>
<dbReference type="PANTHER" id="PTHR31838:SF1">
    <property type="entry name" value="CENTROSOMAL PROTEIN OF 55 KDA"/>
    <property type="match status" value="1"/>
</dbReference>
<keyword evidence="2" id="KW-0963">Cytoplasm</keyword>
<evidence type="ECO:0000256" key="3">
    <source>
        <dbReference type="ARBA" id="ARBA00023054"/>
    </source>
</evidence>
<comment type="caution">
    <text evidence="7">The sequence shown here is derived from an EMBL/GenBank/DDBJ whole genome shotgun (WGS) entry which is preliminary data.</text>
</comment>
<organism evidence="7 8">
    <name type="scientific">Liparis tanakae</name>
    <name type="common">Tanaka's snailfish</name>
    <dbReference type="NCBI Taxonomy" id="230148"/>
    <lineage>
        <taxon>Eukaryota</taxon>
        <taxon>Metazoa</taxon>
        <taxon>Chordata</taxon>
        <taxon>Craniata</taxon>
        <taxon>Vertebrata</taxon>
        <taxon>Euteleostomi</taxon>
        <taxon>Actinopterygii</taxon>
        <taxon>Neopterygii</taxon>
        <taxon>Teleostei</taxon>
        <taxon>Neoteleostei</taxon>
        <taxon>Acanthomorphata</taxon>
        <taxon>Eupercaria</taxon>
        <taxon>Perciformes</taxon>
        <taxon>Cottioidei</taxon>
        <taxon>Cottales</taxon>
        <taxon>Liparidae</taxon>
        <taxon>Liparis</taxon>
    </lineage>
</organism>
<dbReference type="InterPro" id="IPR038926">
    <property type="entry name" value="CEP55"/>
</dbReference>
<dbReference type="GO" id="GO:0000281">
    <property type="term" value="P:mitotic cytokinesis"/>
    <property type="evidence" value="ECO:0007669"/>
    <property type="project" value="InterPro"/>
</dbReference>
<dbReference type="GO" id="GO:0051896">
    <property type="term" value="P:regulation of phosphatidylinositol 3-kinase/protein kinase B signal transduction"/>
    <property type="evidence" value="ECO:0007669"/>
    <property type="project" value="InterPro"/>
</dbReference>
<feature type="compositionally biased region" description="Low complexity" evidence="5">
    <location>
        <begin position="199"/>
        <end position="210"/>
    </location>
</feature>
<dbReference type="GO" id="GO:0030496">
    <property type="term" value="C:midbody"/>
    <property type="evidence" value="ECO:0007669"/>
    <property type="project" value="TreeGrafter"/>
</dbReference>
<evidence type="ECO:0000313" key="7">
    <source>
        <dbReference type="EMBL" id="TNN51564.1"/>
    </source>
</evidence>
<feature type="coiled-coil region" evidence="4">
    <location>
        <begin position="57"/>
        <end position="91"/>
    </location>
</feature>
<evidence type="ECO:0000256" key="1">
    <source>
        <dbReference type="ARBA" id="ARBA00004496"/>
    </source>
</evidence>
<evidence type="ECO:0000256" key="5">
    <source>
        <dbReference type="SAM" id="MobiDB-lite"/>
    </source>
</evidence>
<comment type="subcellular location">
    <subcellularLocation>
        <location evidence="1">Cytoplasm</location>
    </subcellularLocation>
</comment>
<dbReference type="EMBL" id="SRLO01000578">
    <property type="protein sequence ID" value="TNN51564.1"/>
    <property type="molecule type" value="Genomic_DNA"/>
</dbReference>
<evidence type="ECO:0000259" key="6">
    <source>
        <dbReference type="Pfam" id="PF12180"/>
    </source>
</evidence>
<keyword evidence="3 4" id="KW-0175">Coiled coil</keyword>
<keyword evidence="8" id="KW-1185">Reference proteome</keyword>
<sequence length="244" mass="28619">MQHSDAFEKNKQWLEYDQQREAYVRATLARMLWLEKQLNEANQAHSQQHNEDHSDEMEKIGQMQEHYERLLQKAKDELEVLRGKFNMTDQKLKITQKWCKERESEVEVLKQQLQFEMMSKTSALGEGHCSEDEEQWLSAESENLQCRLDKERRKSADIQLQKFSLNCHHVDQEKIAELERQREQQDSASCEAAPLHPGESLTRSPPSSSISSLNESFLECPSCQAEYPASHYRELMSHLETCCD</sequence>
<dbReference type="Proteomes" id="UP000314294">
    <property type="component" value="Unassembled WGS sequence"/>
</dbReference>
<reference evidence="7 8" key="1">
    <citation type="submission" date="2019-03" db="EMBL/GenBank/DDBJ databases">
        <title>First draft genome of Liparis tanakae, snailfish: a comprehensive survey of snailfish specific genes.</title>
        <authorList>
            <person name="Kim W."/>
            <person name="Song I."/>
            <person name="Jeong J.-H."/>
            <person name="Kim D."/>
            <person name="Kim S."/>
            <person name="Ryu S."/>
            <person name="Song J.Y."/>
            <person name="Lee S.K."/>
        </authorList>
    </citation>
    <scope>NUCLEOTIDE SEQUENCE [LARGE SCALE GENOMIC DNA]</scope>
    <source>
        <tissue evidence="7">Muscle</tissue>
    </source>
</reference>
<proteinExistence type="predicted"/>
<feature type="domain" description="TSG101 and ALIX binding" evidence="6">
    <location>
        <begin position="5"/>
        <end position="33"/>
    </location>
</feature>
<gene>
    <name evidence="7" type="primary">Cep55_1</name>
    <name evidence="7" type="ORF">EYF80_038253</name>
</gene>
<dbReference type="Pfam" id="PF12180">
    <property type="entry name" value="EABR"/>
    <property type="match status" value="1"/>
</dbReference>
<dbReference type="GO" id="GO:0045184">
    <property type="term" value="P:establishment of protein localization"/>
    <property type="evidence" value="ECO:0007669"/>
    <property type="project" value="TreeGrafter"/>
</dbReference>
<dbReference type="AlphaFoldDB" id="A0A4Z2GFR4"/>
<feature type="region of interest" description="Disordered" evidence="5">
    <location>
        <begin position="179"/>
        <end position="210"/>
    </location>
</feature>
<dbReference type="GO" id="GO:0005737">
    <property type="term" value="C:cytoplasm"/>
    <property type="evidence" value="ECO:0007669"/>
    <property type="project" value="UniProtKB-SubCell"/>
</dbReference>
<dbReference type="Gene3D" id="1.20.5.1180">
    <property type="entry name" value="Geminin coiled-coil domain"/>
    <property type="match status" value="1"/>
</dbReference>
<evidence type="ECO:0000313" key="8">
    <source>
        <dbReference type="Proteomes" id="UP000314294"/>
    </source>
</evidence>